<feature type="domain" description="Peptidase M20 dimerisation" evidence="3">
    <location>
        <begin position="191"/>
        <end position="285"/>
    </location>
</feature>
<dbReference type="GO" id="GO:0046872">
    <property type="term" value="F:metal ion binding"/>
    <property type="evidence" value="ECO:0007669"/>
    <property type="project" value="UniProtKB-KW"/>
</dbReference>
<proteinExistence type="predicted"/>
<feature type="binding site" evidence="2">
    <location>
        <position position="167"/>
    </location>
    <ligand>
        <name>Mn(2+)</name>
        <dbReference type="ChEBI" id="CHEBI:29035"/>
        <label>2</label>
    </ligand>
</feature>
<feature type="binding site" evidence="2">
    <location>
        <position position="141"/>
    </location>
    <ligand>
        <name>Mn(2+)</name>
        <dbReference type="ChEBI" id="CHEBI:29035"/>
        <label>2</label>
    </ligand>
</feature>
<dbReference type="InterPro" id="IPR011650">
    <property type="entry name" value="Peptidase_M20_dimer"/>
</dbReference>
<feature type="binding site" evidence="2">
    <location>
        <position position="106"/>
    </location>
    <ligand>
        <name>Mn(2+)</name>
        <dbReference type="ChEBI" id="CHEBI:29035"/>
        <label>2</label>
    </ligand>
</feature>
<evidence type="ECO:0000259" key="3">
    <source>
        <dbReference type="Pfam" id="PF07687"/>
    </source>
</evidence>
<comment type="caution">
    <text evidence="4">The sequence shown here is derived from an EMBL/GenBank/DDBJ whole genome shotgun (WGS) entry which is preliminary data.</text>
</comment>
<dbReference type="GO" id="GO:0050118">
    <property type="term" value="F:N-acetyldiaminopimelate deacetylase activity"/>
    <property type="evidence" value="ECO:0007669"/>
    <property type="project" value="UniProtKB-ARBA"/>
</dbReference>
<gene>
    <name evidence="4" type="ORF">C7440_3452</name>
</gene>
<dbReference type="Pfam" id="PF07687">
    <property type="entry name" value="M20_dimer"/>
    <property type="match status" value="1"/>
</dbReference>
<evidence type="ECO:0000313" key="4">
    <source>
        <dbReference type="EMBL" id="PVY60658.1"/>
    </source>
</evidence>
<keyword evidence="2" id="KW-0464">Manganese</keyword>
<dbReference type="Pfam" id="PF01546">
    <property type="entry name" value="Peptidase_M20"/>
    <property type="match status" value="1"/>
</dbReference>
<dbReference type="OrthoDB" id="8875216at2"/>
<evidence type="ECO:0000313" key="5">
    <source>
        <dbReference type="Proteomes" id="UP000246145"/>
    </source>
</evidence>
<dbReference type="SUPFAM" id="SSF55031">
    <property type="entry name" value="Bacterial exopeptidase dimerisation domain"/>
    <property type="match status" value="1"/>
</dbReference>
<dbReference type="STRING" id="1231391.GCA_000308195_00662"/>
<dbReference type="Gene3D" id="3.30.70.360">
    <property type="match status" value="1"/>
</dbReference>
<evidence type="ECO:0000256" key="1">
    <source>
        <dbReference type="ARBA" id="ARBA00022801"/>
    </source>
</evidence>
<protein>
    <submittedName>
        <fullName evidence="4">Hippurate hydrolase</fullName>
    </submittedName>
</protein>
<evidence type="ECO:0000256" key="2">
    <source>
        <dbReference type="PIRSR" id="PIRSR005962-1"/>
    </source>
</evidence>
<dbReference type="PANTHER" id="PTHR11014:SF63">
    <property type="entry name" value="METALLOPEPTIDASE, PUTATIVE (AFU_ORTHOLOGUE AFUA_6G09600)-RELATED"/>
    <property type="match status" value="1"/>
</dbReference>
<dbReference type="PANTHER" id="PTHR11014">
    <property type="entry name" value="PEPTIDASE M20 FAMILY MEMBER"/>
    <property type="match status" value="1"/>
</dbReference>
<dbReference type="Proteomes" id="UP000246145">
    <property type="component" value="Unassembled WGS sequence"/>
</dbReference>
<keyword evidence="2" id="KW-0479">Metal-binding</keyword>
<organism evidence="4 5">
    <name type="scientific">Pusillimonas noertemannii</name>
    <dbReference type="NCBI Taxonomy" id="305977"/>
    <lineage>
        <taxon>Bacteria</taxon>
        <taxon>Pseudomonadati</taxon>
        <taxon>Pseudomonadota</taxon>
        <taxon>Betaproteobacteria</taxon>
        <taxon>Burkholderiales</taxon>
        <taxon>Alcaligenaceae</taxon>
        <taxon>Pusillimonas</taxon>
    </lineage>
</organism>
<dbReference type="PIRSF" id="PIRSF005962">
    <property type="entry name" value="Pept_M20D_amidohydro"/>
    <property type="match status" value="1"/>
</dbReference>
<dbReference type="FunFam" id="3.30.70.360:FF:000001">
    <property type="entry name" value="N-acetyldiaminopimelate deacetylase"/>
    <property type="match status" value="1"/>
</dbReference>
<dbReference type="GO" id="GO:0019877">
    <property type="term" value="P:diaminopimelate biosynthetic process"/>
    <property type="evidence" value="ECO:0007669"/>
    <property type="project" value="UniProtKB-ARBA"/>
</dbReference>
<comment type="cofactor">
    <cofactor evidence="2">
        <name>Mn(2+)</name>
        <dbReference type="ChEBI" id="CHEBI:29035"/>
    </cofactor>
    <text evidence="2">The Mn(2+) ion enhances activity.</text>
</comment>
<dbReference type="InterPro" id="IPR002933">
    <property type="entry name" value="Peptidase_M20"/>
</dbReference>
<keyword evidence="1 4" id="KW-0378">Hydrolase</keyword>
<feature type="binding site" evidence="2">
    <location>
        <position position="367"/>
    </location>
    <ligand>
        <name>Mn(2+)</name>
        <dbReference type="ChEBI" id="CHEBI:29035"/>
        <label>2</label>
    </ligand>
</feature>
<reference evidence="4 5" key="1">
    <citation type="submission" date="2018-04" db="EMBL/GenBank/DDBJ databases">
        <title>Genomic Encyclopedia of Type Strains, Phase IV (KMG-IV): sequencing the most valuable type-strain genomes for metagenomic binning, comparative biology and taxonomic classification.</title>
        <authorList>
            <person name="Goeker M."/>
        </authorList>
    </citation>
    <scope>NUCLEOTIDE SEQUENCE [LARGE SCALE GENOMIC DNA]</scope>
    <source>
        <strain evidence="4 5">DSM 10065</strain>
    </source>
</reference>
<dbReference type="InterPro" id="IPR036264">
    <property type="entry name" value="Bact_exopeptidase_dim_dom"/>
</dbReference>
<sequence>MSSLLQNPLDYMKQRSDEIAAVRHDIHHHPELGFQEFRTSDLVAQRLEEWGYEVERGLGGTGVVGRLRRGEGSRSLGLRADMDALPIQEETGLPYASIHAGVMHACGHDGHTAMLLAAARYLAQHGTFSGTLNLIFQPAEESLGGAKRMIEEGLFDKYPCDAVFAMHNMPGVRQGRLLFREGAAMASSDYVTITLTGKGGHSAMPHLSVDPVVAAASIIMALQTIVSRNADPQETAVVTVAAVQAGKANNVIPNTAVLELSVRSLDRKLRQLIEQRIREIVAAQASSFGVRAEVDYRQGYSVLVNTPGETEFAREIGRKLVGPDNIEPQCNALTASEDFAFMLEKRPGCYLFIGNGEDGMPGGCEVHNPGYDFNDHNLPIGAAYWAMLAEEFLR</sequence>
<dbReference type="SUPFAM" id="SSF53187">
    <property type="entry name" value="Zn-dependent exopeptidases"/>
    <property type="match status" value="1"/>
</dbReference>
<dbReference type="RefSeq" id="WP_017523038.1">
    <property type="nucleotide sequence ID" value="NZ_JACCEX010000007.1"/>
</dbReference>
<dbReference type="CDD" id="cd05666">
    <property type="entry name" value="M20_Acy1-like"/>
    <property type="match status" value="1"/>
</dbReference>
<dbReference type="Gene3D" id="3.40.630.10">
    <property type="entry name" value="Zn peptidases"/>
    <property type="match status" value="1"/>
</dbReference>
<feature type="binding site" evidence="2">
    <location>
        <position position="108"/>
    </location>
    <ligand>
        <name>Mn(2+)</name>
        <dbReference type="ChEBI" id="CHEBI:29035"/>
        <label>2</label>
    </ligand>
</feature>
<dbReference type="EMBL" id="QEKO01000007">
    <property type="protein sequence ID" value="PVY60658.1"/>
    <property type="molecule type" value="Genomic_DNA"/>
</dbReference>
<dbReference type="NCBIfam" id="TIGR01891">
    <property type="entry name" value="amidohydrolases"/>
    <property type="match status" value="1"/>
</dbReference>
<keyword evidence="5" id="KW-1185">Reference proteome</keyword>
<dbReference type="InterPro" id="IPR017439">
    <property type="entry name" value="Amidohydrolase"/>
</dbReference>
<name>A0A2U1CI95_9BURK</name>
<accession>A0A2U1CI95</accession>
<dbReference type="AlphaFoldDB" id="A0A2U1CI95"/>